<accession>A0ABW0LZP7</accession>
<proteinExistence type="predicted"/>
<dbReference type="RefSeq" id="WP_209744534.1">
    <property type="nucleotide sequence ID" value="NZ_JBHSMH010000097.1"/>
</dbReference>
<evidence type="ECO:0000313" key="3">
    <source>
        <dbReference type="Proteomes" id="UP001596105"/>
    </source>
</evidence>
<feature type="signal peptide" evidence="1">
    <location>
        <begin position="1"/>
        <end position="22"/>
    </location>
</feature>
<keyword evidence="3" id="KW-1185">Reference proteome</keyword>
<dbReference type="PROSITE" id="PS51257">
    <property type="entry name" value="PROKAR_LIPOPROTEIN"/>
    <property type="match status" value="1"/>
</dbReference>
<dbReference type="Proteomes" id="UP001596105">
    <property type="component" value="Unassembled WGS sequence"/>
</dbReference>
<organism evidence="2 3">
    <name type="scientific">Cohnella suwonensis</name>
    <dbReference type="NCBI Taxonomy" id="696072"/>
    <lineage>
        <taxon>Bacteria</taxon>
        <taxon>Bacillati</taxon>
        <taxon>Bacillota</taxon>
        <taxon>Bacilli</taxon>
        <taxon>Bacillales</taxon>
        <taxon>Paenibacillaceae</taxon>
        <taxon>Cohnella</taxon>
    </lineage>
</organism>
<keyword evidence="1" id="KW-0732">Signal</keyword>
<evidence type="ECO:0008006" key="4">
    <source>
        <dbReference type="Google" id="ProtNLM"/>
    </source>
</evidence>
<protein>
    <recommendedName>
        <fullName evidence="4">YtkA-like domain-containing protein</fullName>
    </recommendedName>
</protein>
<feature type="chain" id="PRO_5046871698" description="YtkA-like domain-containing protein" evidence="1">
    <location>
        <begin position="23"/>
        <end position="126"/>
    </location>
</feature>
<dbReference type="EMBL" id="JBHSMH010000097">
    <property type="protein sequence ID" value="MFC5471358.1"/>
    <property type="molecule type" value="Genomic_DNA"/>
</dbReference>
<name>A0ABW0LZP7_9BACL</name>
<comment type="caution">
    <text evidence="2">The sequence shown here is derived from an EMBL/GenBank/DDBJ whole genome shotgun (WGS) entry which is preliminary data.</text>
</comment>
<evidence type="ECO:0000256" key="1">
    <source>
        <dbReference type="SAM" id="SignalP"/>
    </source>
</evidence>
<sequence length="126" mass="13852">MRIISVLLFCCLLLSACGSTKSSSGGDSNQEAHKPTMDVKMVIEGNQVSVTVDTDMKISPEHYGMARKTGEGHIHMYLDNGEKIGVKEGKKVFPDLAAGKHTLKVSLHNNDHTPYDVTKTFDFEIK</sequence>
<gene>
    <name evidence="2" type="ORF">ACFPPD_21965</name>
</gene>
<reference evidence="3" key="1">
    <citation type="journal article" date="2019" name="Int. J. Syst. Evol. Microbiol.">
        <title>The Global Catalogue of Microorganisms (GCM) 10K type strain sequencing project: providing services to taxonomists for standard genome sequencing and annotation.</title>
        <authorList>
            <consortium name="The Broad Institute Genomics Platform"/>
            <consortium name="The Broad Institute Genome Sequencing Center for Infectious Disease"/>
            <person name="Wu L."/>
            <person name="Ma J."/>
        </authorList>
    </citation>
    <scope>NUCLEOTIDE SEQUENCE [LARGE SCALE GENOMIC DNA]</scope>
    <source>
        <strain evidence="3">CCUG 57113</strain>
    </source>
</reference>
<evidence type="ECO:0000313" key="2">
    <source>
        <dbReference type="EMBL" id="MFC5471358.1"/>
    </source>
</evidence>